<protein>
    <submittedName>
        <fullName evidence="1">Uncharacterized protein</fullName>
    </submittedName>
</protein>
<evidence type="ECO:0000313" key="2">
    <source>
        <dbReference type="Proteomes" id="UP001162501"/>
    </source>
</evidence>
<evidence type="ECO:0000313" key="1">
    <source>
        <dbReference type="EMBL" id="CAM9364560.1"/>
    </source>
</evidence>
<gene>
    <name evidence="1" type="ORF">MRATA1EN22A_LOCUS1531</name>
</gene>
<reference evidence="1" key="1">
    <citation type="submission" date="2023-05" db="EMBL/GenBank/DDBJ databases">
        <authorList>
            <consortium name="ELIXIR-Norway"/>
        </authorList>
    </citation>
    <scope>NUCLEOTIDE SEQUENCE</scope>
</reference>
<dbReference type="EMBL" id="OX596085">
    <property type="protein sequence ID" value="CAM9364560.1"/>
    <property type="molecule type" value="Genomic_DNA"/>
</dbReference>
<reference evidence="1" key="2">
    <citation type="submission" date="2025-03" db="EMBL/GenBank/DDBJ databases">
        <authorList>
            <consortium name="ELIXIR-Norway"/>
            <consortium name="Elixir Norway"/>
        </authorList>
    </citation>
    <scope>NUCLEOTIDE SEQUENCE</scope>
</reference>
<accession>A0AC59Y430</accession>
<dbReference type="Proteomes" id="UP001162501">
    <property type="component" value="Chromosome 1"/>
</dbReference>
<name>A0AC59Y430_RANTA</name>
<organism evidence="1 2">
    <name type="scientific">Rangifer tarandus platyrhynchus</name>
    <name type="common">Svalbard reindeer</name>
    <dbReference type="NCBI Taxonomy" id="3082113"/>
    <lineage>
        <taxon>Eukaryota</taxon>
        <taxon>Metazoa</taxon>
        <taxon>Chordata</taxon>
        <taxon>Craniata</taxon>
        <taxon>Vertebrata</taxon>
        <taxon>Euteleostomi</taxon>
        <taxon>Mammalia</taxon>
        <taxon>Eutheria</taxon>
        <taxon>Laurasiatheria</taxon>
        <taxon>Artiodactyla</taxon>
        <taxon>Ruminantia</taxon>
        <taxon>Pecora</taxon>
        <taxon>Cervidae</taxon>
        <taxon>Odocoileinae</taxon>
        <taxon>Rangifer</taxon>
    </lineage>
</organism>
<sequence length="147" mass="15731">MLRWGGRLAAPSCIRPSQPRTRLARPGLVDTRHPGSTRPYSGGRRSPQGALGIHPVSQAPPKCGDLPGQAGGVSRGVRAQPGSSHWEAKLEPNQMEVPPTAQEGTSHPALRPQAGCLGNTWIWEPGARLSVLTLAWPHIHLGLQIFI</sequence>
<proteinExistence type="predicted"/>